<sequence>MPAFLQSFIEAEEERSRRIEQLRKEVREYAEEEAGSSITEQILLFLADEMVERLSEIDYELRKKFESYITPLIKQKYLYRYTGTFDRIRQSYIRVRMKTPAGQRECEWKYKNEILFVPYHSEQTIVKSVETVRCRSNMVWNFKAAASEKMKRQIFTVLEYILEHYEVSQLREYKLTGLQFFYEFCIREQITDIHLMELKQETLFQSYLEQKVEKEQRRKRLRTIVETARKVIFVQADEIRWDAAVWYLDRFHIAKERRNQSDSIERISFQEVLYPKNRWLLQEYMKYEIGIGELALSTVYERFRTIRNFLQEIDEHQIDVTECDAGLIDTYLKNLQNGSMGAKTFNTNVTAIQFFMKFLEVKGYIKKVPFYASYYWEKEIPVHHNRSVEEDVYMEIIQNLSQFPEHLRMMFLHLWCVGLRVSEVCTLKGDAYDIQNGDCWIKVYQVKMKNYKRVPIPITLYRLMQVYLKKHQRGKEAYIFQNRKGGAFSKSTFMGQMKKYCSQIGIQNGEYIFKSHDYRHTVATNFYEHGVSIQSIRDYLGHTFEEMTMQYIDYMPRKIAKQNDTYFEKEGNSLLACMQKGEQNE</sequence>
<evidence type="ECO:0000313" key="6">
    <source>
        <dbReference type="Proteomes" id="UP000265643"/>
    </source>
</evidence>
<dbReference type="InterPro" id="IPR010998">
    <property type="entry name" value="Integrase_recombinase_N"/>
</dbReference>
<keyword evidence="6" id="KW-1185">Reference proteome</keyword>
<evidence type="ECO:0000256" key="3">
    <source>
        <dbReference type="ARBA" id="ARBA00023172"/>
    </source>
</evidence>
<dbReference type="EMBL" id="BHGK01000001">
    <property type="protein sequence ID" value="GCA67530.1"/>
    <property type="molecule type" value="Genomic_DNA"/>
</dbReference>
<dbReference type="Proteomes" id="UP000265643">
    <property type="component" value="Unassembled WGS sequence"/>
</dbReference>
<keyword evidence="3" id="KW-0233">DNA recombination</keyword>
<feature type="domain" description="Tyr recombinase" evidence="4">
    <location>
        <begin position="383"/>
        <end position="564"/>
    </location>
</feature>
<comment type="caution">
    <text evidence="5">The sequence shown here is derived from an EMBL/GenBank/DDBJ whole genome shotgun (WGS) entry which is preliminary data.</text>
</comment>
<dbReference type="InterPro" id="IPR002104">
    <property type="entry name" value="Integrase_catalytic"/>
</dbReference>
<name>A0A391P2Y8_9FIRM</name>
<evidence type="ECO:0000256" key="1">
    <source>
        <dbReference type="ARBA" id="ARBA00008857"/>
    </source>
</evidence>
<dbReference type="PANTHER" id="PTHR30349">
    <property type="entry name" value="PHAGE INTEGRASE-RELATED"/>
    <property type="match status" value="1"/>
</dbReference>
<dbReference type="GO" id="GO:0006310">
    <property type="term" value="P:DNA recombination"/>
    <property type="evidence" value="ECO:0007669"/>
    <property type="project" value="UniProtKB-KW"/>
</dbReference>
<accession>A0A391P2Y8</accession>
<dbReference type="PROSITE" id="PS51898">
    <property type="entry name" value="TYR_RECOMBINASE"/>
    <property type="match status" value="1"/>
</dbReference>
<dbReference type="GO" id="GO:0015074">
    <property type="term" value="P:DNA integration"/>
    <property type="evidence" value="ECO:0007669"/>
    <property type="project" value="InterPro"/>
</dbReference>
<dbReference type="CDD" id="cd00397">
    <property type="entry name" value="DNA_BRE_C"/>
    <property type="match status" value="1"/>
</dbReference>
<organism evidence="5 6">
    <name type="scientific">Mediterraneibacter butyricigenes</name>
    <dbReference type="NCBI Taxonomy" id="2316025"/>
    <lineage>
        <taxon>Bacteria</taxon>
        <taxon>Bacillati</taxon>
        <taxon>Bacillota</taxon>
        <taxon>Clostridia</taxon>
        <taxon>Lachnospirales</taxon>
        <taxon>Lachnospiraceae</taxon>
        <taxon>Mediterraneibacter</taxon>
    </lineage>
</organism>
<comment type="similarity">
    <text evidence="1">Belongs to the 'phage' integrase family.</text>
</comment>
<protein>
    <recommendedName>
        <fullName evidence="4">Tyr recombinase domain-containing protein</fullName>
    </recommendedName>
</protein>
<dbReference type="PANTHER" id="PTHR30349:SF64">
    <property type="entry name" value="PROPHAGE INTEGRASE INTD-RELATED"/>
    <property type="match status" value="1"/>
</dbReference>
<reference evidence="6" key="1">
    <citation type="submission" date="2018-09" db="EMBL/GenBank/DDBJ databases">
        <title>Draft Genome Sequence of Mediterraneibacter sp. KCTC 15684.</title>
        <authorList>
            <person name="Kim J.S."/>
            <person name="Han K.I."/>
            <person name="Suh M.K."/>
            <person name="Lee K.C."/>
            <person name="Eom M.K."/>
            <person name="Lee J.H."/>
            <person name="Park S.H."/>
            <person name="Kang S.W."/>
            <person name="Park J.E."/>
            <person name="Oh B.S."/>
            <person name="Yu S.Y."/>
            <person name="Choi S.H."/>
            <person name="Lee D.H."/>
            <person name="Yoon H."/>
            <person name="Kim B."/>
            <person name="Yang S.J."/>
            <person name="Lee J.S."/>
        </authorList>
    </citation>
    <scope>NUCLEOTIDE SEQUENCE [LARGE SCALE GENOMIC DNA]</scope>
    <source>
        <strain evidence="6">KCTC 15684</strain>
    </source>
</reference>
<proteinExistence type="inferred from homology"/>
<dbReference type="GO" id="GO:0003677">
    <property type="term" value="F:DNA binding"/>
    <property type="evidence" value="ECO:0007669"/>
    <property type="project" value="UniProtKB-KW"/>
</dbReference>
<dbReference type="Pfam" id="PF00589">
    <property type="entry name" value="Phage_integrase"/>
    <property type="match status" value="1"/>
</dbReference>
<gene>
    <name evidence="5" type="ORF">KGMB01110_19660</name>
</gene>
<dbReference type="Gene3D" id="1.10.150.130">
    <property type="match status" value="1"/>
</dbReference>
<dbReference type="AlphaFoldDB" id="A0A391P2Y8"/>
<dbReference type="Gene3D" id="1.10.443.10">
    <property type="entry name" value="Intergrase catalytic core"/>
    <property type="match status" value="1"/>
</dbReference>
<dbReference type="InterPro" id="IPR050090">
    <property type="entry name" value="Tyrosine_recombinase_XerCD"/>
</dbReference>
<evidence type="ECO:0000259" key="4">
    <source>
        <dbReference type="PROSITE" id="PS51898"/>
    </source>
</evidence>
<evidence type="ECO:0000256" key="2">
    <source>
        <dbReference type="ARBA" id="ARBA00023125"/>
    </source>
</evidence>
<dbReference type="InterPro" id="IPR013762">
    <property type="entry name" value="Integrase-like_cat_sf"/>
</dbReference>
<dbReference type="RefSeq" id="WP_119298179.1">
    <property type="nucleotide sequence ID" value="NZ_BHGK01000001.1"/>
</dbReference>
<dbReference type="InterPro" id="IPR011010">
    <property type="entry name" value="DNA_brk_join_enz"/>
</dbReference>
<dbReference type="SUPFAM" id="SSF56349">
    <property type="entry name" value="DNA breaking-rejoining enzymes"/>
    <property type="match status" value="1"/>
</dbReference>
<keyword evidence="2" id="KW-0238">DNA-binding</keyword>
<evidence type="ECO:0000313" key="5">
    <source>
        <dbReference type="EMBL" id="GCA67530.1"/>
    </source>
</evidence>